<dbReference type="Pfam" id="PF00460">
    <property type="entry name" value="Flg_bb_rod"/>
    <property type="match status" value="1"/>
</dbReference>
<evidence type="ECO:0000259" key="4">
    <source>
        <dbReference type="Pfam" id="PF00460"/>
    </source>
</evidence>
<dbReference type="InterPro" id="IPR053967">
    <property type="entry name" value="LlgE_F_G-like_D1"/>
</dbReference>
<keyword evidence="7" id="KW-0966">Cell projection</keyword>
<dbReference type="SUPFAM" id="SSF117143">
    <property type="entry name" value="Flagellar hook protein flgE"/>
    <property type="match status" value="1"/>
</dbReference>
<dbReference type="GO" id="GO:0030694">
    <property type="term" value="C:bacterial-type flagellum basal body, rod"/>
    <property type="evidence" value="ECO:0007669"/>
    <property type="project" value="InterPro"/>
</dbReference>
<feature type="domain" description="Flagellar hook protein FlgE/F/G-like D1" evidence="6">
    <location>
        <begin position="92"/>
        <end position="154"/>
    </location>
</feature>
<dbReference type="NCBIfam" id="TIGR02490">
    <property type="entry name" value="flgF"/>
    <property type="match status" value="1"/>
</dbReference>
<evidence type="ECO:0000259" key="6">
    <source>
        <dbReference type="Pfam" id="PF22692"/>
    </source>
</evidence>
<dbReference type="InterPro" id="IPR037925">
    <property type="entry name" value="FlgE/F/G-like"/>
</dbReference>
<comment type="subunit">
    <text evidence="2">The basal body constitutes a major portion of the flagellar organelle and consists of five rings (E,L,P,S, and M) mounted on a central rod. The rod consists of about 26 subunits of FlgG in the distal portion, and FlgB, FlgC and FlgF are thought to build up the proximal portion of the rod with about 6 subunits each.</text>
</comment>
<dbReference type="InterPro" id="IPR020013">
    <property type="entry name" value="Flagellar_FlgE/F/G"/>
</dbReference>
<proteinExistence type="inferred from homology"/>
<comment type="similarity">
    <text evidence="1">Belongs to the flagella basal body rod proteins family.</text>
</comment>
<dbReference type="InterPro" id="IPR012836">
    <property type="entry name" value="FlgF"/>
</dbReference>
<dbReference type="InterPro" id="IPR019776">
    <property type="entry name" value="Flagellar_basal_body_rod_CS"/>
</dbReference>
<evidence type="ECO:0000256" key="3">
    <source>
        <dbReference type="ARBA" id="ARBA00040228"/>
    </source>
</evidence>
<feature type="domain" description="Flagellar basal body rod protein N-terminal" evidence="4">
    <location>
        <begin position="6"/>
        <end position="35"/>
    </location>
</feature>
<accession>A0A3B1C622</accession>
<protein>
    <recommendedName>
        <fullName evidence="3">Flagellar basal-body rod protein FlgF</fullName>
    </recommendedName>
</protein>
<dbReference type="InterPro" id="IPR001444">
    <property type="entry name" value="Flag_bb_rod_N"/>
</dbReference>
<keyword evidence="7" id="KW-0282">Flagellum</keyword>
<gene>
    <name evidence="7" type="ORF">MNBD_NITROSPINAE01-1908</name>
</gene>
<evidence type="ECO:0000259" key="5">
    <source>
        <dbReference type="Pfam" id="PF06429"/>
    </source>
</evidence>
<sequence>MEKGSYVAVSGMLAAQRKLDTLTNNLANLSTPGFKADQMTFESYLAKSGRGEATPEQAGPTAGDTEYVATTGTYTNFEQGSIRTTGNPLDVALKGDGFLAVMTYEGERYTRAGRLQVAEDGALVTGDGHPVLDASNRMIFVNDKLVTIDDDGSVWLTDNEDRDGEVLSAGKMKLVTPIDMKRLHKEGNGLFSVPDGEEIFTASNIRVVQGSLEGSNVNMIKEMTDIIMGQRMAETYKKIVQQNDQLTTTLILQVGR</sequence>
<keyword evidence="7" id="KW-0969">Cilium</keyword>
<dbReference type="PROSITE" id="PS00588">
    <property type="entry name" value="FLAGELLA_BB_ROD"/>
    <property type="match status" value="1"/>
</dbReference>
<evidence type="ECO:0000256" key="1">
    <source>
        <dbReference type="ARBA" id="ARBA00009677"/>
    </source>
</evidence>
<dbReference type="AlphaFoldDB" id="A0A3B1C622"/>
<dbReference type="PANTHER" id="PTHR30435:SF18">
    <property type="entry name" value="FLAGELLAR BASAL-BODY ROD PROTEIN FLGF"/>
    <property type="match status" value="1"/>
</dbReference>
<dbReference type="InterPro" id="IPR010930">
    <property type="entry name" value="Flg_bb/hook_C_dom"/>
</dbReference>
<evidence type="ECO:0000313" key="7">
    <source>
        <dbReference type="EMBL" id="VAX23552.1"/>
    </source>
</evidence>
<dbReference type="Pfam" id="PF22692">
    <property type="entry name" value="LlgE_F_G_D1"/>
    <property type="match status" value="1"/>
</dbReference>
<reference evidence="7" key="1">
    <citation type="submission" date="2018-06" db="EMBL/GenBank/DDBJ databases">
        <authorList>
            <person name="Zhirakovskaya E."/>
        </authorList>
    </citation>
    <scope>NUCLEOTIDE SEQUENCE</scope>
</reference>
<organism evidence="7">
    <name type="scientific">hydrothermal vent metagenome</name>
    <dbReference type="NCBI Taxonomy" id="652676"/>
    <lineage>
        <taxon>unclassified sequences</taxon>
        <taxon>metagenomes</taxon>
        <taxon>ecological metagenomes</taxon>
    </lineage>
</organism>
<feature type="domain" description="Flagellar basal-body/hook protein C-terminal" evidence="5">
    <location>
        <begin position="209"/>
        <end position="250"/>
    </location>
</feature>
<dbReference type="PANTHER" id="PTHR30435">
    <property type="entry name" value="FLAGELLAR PROTEIN"/>
    <property type="match status" value="1"/>
</dbReference>
<dbReference type="EMBL" id="UOGC01000151">
    <property type="protein sequence ID" value="VAX23552.1"/>
    <property type="molecule type" value="Genomic_DNA"/>
</dbReference>
<name>A0A3B1C622_9ZZZZ</name>
<dbReference type="NCBIfam" id="TIGR03506">
    <property type="entry name" value="FlgEFG_subfam"/>
    <property type="match status" value="1"/>
</dbReference>
<dbReference type="Pfam" id="PF06429">
    <property type="entry name" value="Flg_bbr_C"/>
    <property type="match status" value="1"/>
</dbReference>
<dbReference type="GO" id="GO:0071978">
    <property type="term" value="P:bacterial-type flagellum-dependent swarming motility"/>
    <property type="evidence" value="ECO:0007669"/>
    <property type="project" value="TreeGrafter"/>
</dbReference>
<evidence type="ECO:0000256" key="2">
    <source>
        <dbReference type="ARBA" id="ARBA00038560"/>
    </source>
</evidence>